<comment type="subcellular location">
    <subcellularLocation>
        <location evidence="1">Cell projection</location>
        <location evidence="1">Cilium</location>
    </subcellularLocation>
</comment>
<evidence type="ECO:0000256" key="5">
    <source>
        <dbReference type="ARBA" id="ARBA00023069"/>
    </source>
</evidence>
<feature type="domain" description="IFT122 first beta-propeller" evidence="8">
    <location>
        <begin position="68"/>
        <end position="144"/>
    </location>
</feature>
<evidence type="ECO:0000259" key="8">
    <source>
        <dbReference type="Pfam" id="PF23381"/>
    </source>
</evidence>
<dbReference type="OrthoDB" id="10255582at2759"/>
<dbReference type="EMBL" id="CAAALY010017918">
    <property type="protein sequence ID" value="VEL13478.1"/>
    <property type="molecule type" value="Genomic_DNA"/>
</dbReference>
<dbReference type="SMART" id="SM00320">
    <property type="entry name" value="WD40"/>
    <property type="match status" value="2"/>
</dbReference>
<evidence type="ECO:0000256" key="6">
    <source>
        <dbReference type="ARBA" id="ARBA00023273"/>
    </source>
</evidence>
<dbReference type="PROSITE" id="PS50082">
    <property type="entry name" value="WD_REPEATS_2"/>
    <property type="match status" value="1"/>
</dbReference>
<dbReference type="GO" id="GO:0035721">
    <property type="term" value="P:intraciliary retrograde transport"/>
    <property type="evidence" value="ECO:0007669"/>
    <property type="project" value="TreeGrafter"/>
</dbReference>
<proteinExistence type="predicted"/>
<evidence type="ECO:0000256" key="7">
    <source>
        <dbReference type="PROSITE-ProRule" id="PRU00221"/>
    </source>
</evidence>
<feature type="repeat" description="WD" evidence="7">
    <location>
        <begin position="37"/>
        <end position="67"/>
    </location>
</feature>
<dbReference type="SUPFAM" id="SSF50978">
    <property type="entry name" value="WD40 repeat-like"/>
    <property type="match status" value="1"/>
</dbReference>
<evidence type="ECO:0000313" key="10">
    <source>
        <dbReference type="Proteomes" id="UP000784294"/>
    </source>
</evidence>
<evidence type="ECO:0000256" key="2">
    <source>
        <dbReference type="ARBA" id="ARBA00019442"/>
    </source>
</evidence>
<dbReference type="InterPro" id="IPR001680">
    <property type="entry name" value="WD40_rpt"/>
</dbReference>
<keyword evidence="5" id="KW-0969">Cilium</keyword>
<dbReference type="InterPro" id="IPR015943">
    <property type="entry name" value="WD40/YVTN_repeat-like_dom_sf"/>
</dbReference>
<evidence type="ECO:0000313" key="9">
    <source>
        <dbReference type="EMBL" id="VEL13478.1"/>
    </source>
</evidence>
<dbReference type="InterPro" id="IPR036322">
    <property type="entry name" value="WD40_repeat_dom_sf"/>
</dbReference>
<dbReference type="PANTHER" id="PTHR12764">
    <property type="entry name" value="WD REPEAT DOMAIN-RELATED"/>
    <property type="match status" value="1"/>
</dbReference>
<organism evidence="9 10">
    <name type="scientific">Protopolystoma xenopodis</name>
    <dbReference type="NCBI Taxonomy" id="117903"/>
    <lineage>
        <taxon>Eukaryota</taxon>
        <taxon>Metazoa</taxon>
        <taxon>Spiralia</taxon>
        <taxon>Lophotrochozoa</taxon>
        <taxon>Platyhelminthes</taxon>
        <taxon>Monogenea</taxon>
        <taxon>Polyopisthocotylea</taxon>
        <taxon>Polystomatidea</taxon>
        <taxon>Polystomatidae</taxon>
        <taxon>Protopolystoma</taxon>
    </lineage>
</organism>
<accession>A0A3S5B550</accession>
<name>A0A3S5B550_9PLAT</name>
<comment type="caution">
    <text evidence="9">The sequence shown here is derived from an EMBL/GenBank/DDBJ whole genome shotgun (WGS) entry which is preliminary data.</text>
</comment>
<dbReference type="Pfam" id="PF00400">
    <property type="entry name" value="WD40"/>
    <property type="match status" value="1"/>
</dbReference>
<dbReference type="InterPro" id="IPR039857">
    <property type="entry name" value="Ift122/121"/>
</dbReference>
<dbReference type="Proteomes" id="UP000784294">
    <property type="component" value="Unassembled WGS sequence"/>
</dbReference>
<dbReference type="GO" id="GO:1905515">
    <property type="term" value="P:non-motile cilium assembly"/>
    <property type="evidence" value="ECO:0007669"/>
    <property type="project" value="TreeGrafter"/>
</dbReference>
<reference evidence="9" key="1">
    <citation type="submission" date="2018-11" db="EMBL/GenBank/DDBJ databases">
        <authorList>
            <consortium name="Pathogen Informatics"/>
        </authorList>
    </citation>
    <scope>NUCLEOTIDE SEQUENCE</scope>
</reference>
<dbReference type="InterPro" id="IPR056153">
    <property type="entry name" value="Beta-prop_IFT122_1st"/>
</dbReference>
<evidence type="ECO:0000256" key="3">
    <source>
        <dbReference type="ARBA" id="ARBA00022574"/>
    </source>
</evidence>
<keyword evidence="6" id="KW-0966">Cell projection</keyword>
<keyword evidence="4" id="KW-0677">Repeat</keyword>
<dbReference type="GO" id="GO:0061512">
    <property type="term" value="P:protein localization to cilium"/>
    <property type="evidence" value="ECO:0007669"/>
    <property type="project" value="TreeGrafter"/>
</dbReference>
<evidence type="ECO:0000256" key="4">
    <source>
        <dbReference type="ARBA" id="ARBA00022737"/>
    </source>
</evidence>
<dbReference type="Pfam" id="PF23381">
    <property type="entry name" value="Beta-prop_IFT122_1st"/>
    <property type="match status" value="1"/>
</dbReference>
<gene>
    <name evidence="9" type="ORF">PXEA_LOCUS6918</name>
</gene>
<dbReference type="PANTHER" id="PTHR12764:SF4">
    <property type="entry name" value="INTRAFLAGELLAR TRANSPORT PROTEIN 122 HOMOLOG"/>
    <property type="match status" value="1"/>
</dbReference>
<keyword evidence="10" id="KW-1185">Reference proteome</keyword>
<keyword evidence="3 7" id="KW-0853">WD repeat</keyword>
<dbReference type="GO" id="GO:0097730">
    <property type="term" value="C:non-motile cilium"/>
    <property type="evidence" value="ECO:0007669"/>
    <property type="project" value="TreeGrafter"/>
</dbReference>
<dbReference type="Gene3D" id="2.130.10.10">
    <property type="entry name" value="YVTN repeat-like/Quinoprotein amine dehydrogenase"/>
    <property type="match status" value="2"/>
</dbReference>
<dbReference type="AlphaFoldDB" id="A0A3S5B550"/>
<sequence>MKSVWDLCYSPDGLRIIVAAGIFVYVYASEGTLQKTLKGHTELVYCLDFSHDGKRFSSGSADKNLVMLVSFAVTDFAIWSLDKPVVTKTKLPSRAMCCDWNSDGQYLAIGMQDGSISIRNQAAEEVSRLERPGSSIIWRVKWNNLRSTRFRNSSANVLAAIDWNQKLCLFNLSGKQLVYEAGEFVTEFFLVEKPTKERGLGFNPCDISWIPSEGSDLLLVSGSNRCCMVYSQDGVRLTNLAKETSWIMCCRIRPSENLIKMPC</sequence>
<protein>
    <recommendedName>
        <fullName evidence="2">Intraflagellar transport protein 122 homolog</fullName>
    </recommendedName>
</protein>
<evidence type="ECO:0000256" key="1">
    <source>
        <dbReference type="ARBA" id="ARBA00004138"/>
    </source>
</evidence>
<dbReference type="GO" id="GO:0030991">
    <property type="term" value="C:intraciliary transport particle A"/>
    <property type="evidence" value="ECO:0007669"/>
    <property type="project" value="TreeGrafter"/>
</dbReference>